<dbReference type="PANTHER" id="PTHR42803">
    <property type="entry name" value="ACYL-COA DEHYDROGENASE"/>
    <property type="match status" value="1"/>
</dbReference>
<name>A0AAU0B4D3_9XANT</name>
<feature type="domain" description="Acyl-CoA oxidase/dehydrogenase middle" evidence="6">
    <location>
        <begin position="144"/>
        <end position="253"/>
    </location>
</feature>
<evidence type="ECO:0000313" key="8">
    <source>
        <dbReference type="Proteomes" id="UP001302716"/>
    </source>
</evidence>
<comment type="cofactor">
    <cofactor evidence="4">
        <name>FAD</name>
        <dbReference type="ChEBI" id="CHEBI:57692"/>
    </cofactor>
</comment>
<reference evidence="7 8" key="1">
    <citation type="submission" date="2022-08" db="EMBL/GenBank/DDBJ databases">
        <title>Whole genome sequencing-based tracing of a 2022 introduction and outbreak of Xanthomonas hortorum pv. pelargonii.</title>
        <authorList>
            <person name="Iruegas-Bocardo F."/>
            <person name="Weisberg A.K."/>
            <person name="Riutta E.R."/>
            <person name="Kilday K."/>
            <person name="Bonkowski J.C."/>
            <person name="Creswell T."/>
            <person name="Daughtrey M.L."/>
            <person name="Rane K."/>
            <person name="Grunwald N.J."/>
            <person name="Chang J.H."/>
            <person name="Putnam M.L."/>
        </authorList>
    </citation>
    <scope>NUCLEOTIDE SEQUENCE [LARGE SCALE GENOMIC DNA]</scope>
    <source>
        <strain evidence="7 8">22-323</strain>
    </source>
</reference>
<dbReference type="GO" id="GO:0016627">
    <property type="term" value="F:oxidoreductase activity, acting on the CH-CH group of donors"/>
    <property type="evidence" value="ECO:0007669"/>
    <property type="project" value="InterPro"/>
</dbReference>
<keyword evidence="4" id="KW-0560">Oxidoreductase</keyword>
<keyword evidence="8" id="KW-1185">Reference proteome</keyword>
<dbReference type="AlphaFoldDB" id="A0AAU0B4D3"/>
<evidence type="ECO:0000256" key="4">
    <source>
        <dbReference type="RuleBase" id="RU362125"/>
    </source>
</evidence>
<gene>
    <name evidence="7" type="ORF">NYR97_11605</name>
</gene>
<sequence length="592" mass="65193">MGLETLLGKAPFHRMDRNRIDALLERGLAFAEDMAQSYRSADVQGCALNEDGSVRLPDGFDGLWQRWLGWEDFGIQAGAADAARGVIPAPAKQLVMELLMGANPAFMCFGGFTPPATRLIRMHGTPSQKAALLPPLEGFRWDACYCATESGAGSDLLAIRSAATELGGGIWGVAGEKLYITAGYHDLTENTLYIVLARPEGAKADSMFLSCYLVPRRWWDEAQGCYVDNHVRCLEVTRKMGMRGCPNTHLRFGDRGTTRGWLLGDRRNAGMLQFATLVRHARVNSAIFATGLASTAYLNSVEYAQRRIQGRRLHENAVATAPRQPIAEHADVKRMLIDMRCRLEASRSLVSRVTWLSALQEAEQATPAPDGEQLDRWSRLASLLVPITKTWTADQAWKICETAMQVHGGIGYTEHLPIEQYLRDVKILSIWEGTSYIQSLMLVRDGLAYGRSERLLQVLRGWVQDELQPCRRHPLLDSACDAVMQALDDCTATMAHVRSEVTQGRLDACSAHFVRICDMFGTTLGAWGLVQNAAAERAQALTGQAEGSGYQASLSHFLDTVLPSVRFSRQVVTGVVVAPLQVMVAPLQTEVA</sequence>
<dbReference type="InterPro" id="IPR052166">
    <property type="entry name" value="Diverse_Acyl-CoA_DH"/>
</dbReference>
<dbReference type="InterPro" id="IPR006091">
    <property type="entry name" value="Acyl-CoA_Oxase/DH_mid-dom"/>
</dbReference>
<keyword evidence="2 4" id="KW-0285">Flavoprotein</keyword>
<dbReference type="Gene3D" id="2.40.110.20">
    <property type="match status" value="1"/>
</dbReference>
<feature type="domain" description="Acyl-CoA dehydrogenase/oxidase C-terminal" evidence="5">
    <location>
        <begin position="268"/>
        <end position="444"/>
    </location>
</feature>
<organism evidence="7 8">
    <name type="scientific">Xanthomonas hydrangeae</name>
    <dbReference type="NCBI Taxonomy" id="2775159"/>
    <lineage>
        <taxon>Bacteria</taxon>
        <taxon>Pseudomonadati</taxon>
        <taxon>Pseudomonadota</taxon>
        <taxon>Gammaproteobacteria</taxon>
        <taxon>Lysobacterales</taxon>
        <taxon>Lysobacteraceae</taxon>
        <taxon>Xanthomonas</taxon>
    </lineage>
</organism>
<proteinExistence type="inferred from homology"/>
<evidence type="ECO:0000259" key="6">
    <source>
        <dbReference type="Pfam" id="PF02770"/>
    </source>
</evidence>
<dbReference type="SUPFAM" id="SSF56645">
    <property type="entry name" value="Acyl-CoA dehydrogenase NM domain-like"/>
    <property type="match status" value="1"/>
</dbReference>
<dbReference type="InterPro" id="IPR036250">
    <property type="entry name" value="AcylCo_DH-like_C"/>
</dbReference>
<dbReference type="Pfam" id="PF02770">
    <property type="entry name" value="Acyl-CoA_dh_M"/>
    <property type="match status" value="1"/>
</dbReference>
<dbReference type="Gene3D" id="1.20.140.10">
    <property type="entry name" value="Butyryl-CoA Dehydrogenase, subunit A, domain 3"/>
    <property type="match status" value="1"/>
</dbReference>
<dbReference type="PANTHER" id="PTHR42803:SF1">
    <property type="entry name" value="BROAD-SPECIFICITY LINEAR ACYL-COA DEHYDROGENASE FADE5"/>
    <property type="match status" value="1"/>
</dbReference>
<dbReference type="GO" id="GO:0005886">
    <property type="term" value="C:plasma membrane"/>
    <property type="evidence" value="ECO:0007669"/>
    <property type="project" value="TreeGrafter"/>
</dbReference>
<dbReference type="SUPFAM" id="SSF47203">
    <property type="entry name" value="Acyl-CoA dehydrogenase C-terminal domain-like"/>
    <property type="match status" value="1"/>
</dbReference>
<evidence type="ECO:0000259" key="5">
    <source>
        <dbReference type="Pfam" id="PF00441"/>
    </source>
</evidence>
<dbReference type="EMBL" id="CP103836">
    <property type="protein sequence ID" value="WOB47939.1"/>
    <property type="molecule type" value="Genomic_DNA"/>
</dbReference>
<evidence type="ECO:0000256" key="3">
    <source>
        <dbReference type="ARBA" id="ARBA00022827"/>
    </source>
</evidence>
<evidence type="ECO:0000256" key="2">
    <source>
        <dbReference type="ARBA" id="ARBA00022630"/>
    </source>
</evidence>
<keyword evidence="3 4" id="KW-0274">FAD</keyword>
<comment type="similarity">
    <text evidence="1 4">Belongs to the acyl-CoA dehydrogenase family.</text>
</comment>
<evidence type="ECO:0000256" key="1">
    <source>
        <dbReference type="ARBA" id="ARBA00009347"/>
    </source>
</evidence>
<accession>A0AAU0B4D3</accession>
<protein>
    <submittedName>
        <fullName evidence="7">Acyl-CoA dehydrogenase</fullName>
    </submittedName>
</protein>
<evidence type="ECO:0000313" key="7">
    <source>
        <dbReference type="EMBL" id="WOB47939.1"/>
    </source>
</evidence>
<dbReference type="RefSeq" id="WP_316693164.1">
    <property type="nucleotide sequence ID" value="NZ_CP103836.1"/>
</dbReference>
<dbReference type="InterPro" id="IPR009100">
    <property type="entry name" value="AcylCoA_DH/oxidase_NM_dom_sf"/>
</dbReference>
<dbReference type="Proteomes" id="UP001302716">
    <property type="component" value="Chromosome"/>
</dbReference>
<dbReference type="InterPro" id="IPR009075">
    <property type="entry name" value="AcylCo_DH/oxidase_C"/>
</dbReference>
<dbReference type="Pfam" id="PF00441">
    <property type="entry name" value="Acyl-CoA_dh_1"/>
    <property type="match status" value="1"/>
</dbReference>